<organism evidence="2 3">
    <name type="scientific">Pleurodeles waltl</name>
    <name type="common">Iberian ribbed newt</name>
    <dbReference type="NCBI Taxonomy" id="8319"/>
    <lineage>
        <taxon>Eukaryota</taxon>
        <taxon>Metazoa</taxon>
        <taxon>Chordata</taxon>
        <taxon>Craniata</taxon>
        <taxon>Vertebrata</taxon>
        <taxon>Euteleostomi</taxon>
        <taxon>Amphibia</taxon>
        <taxon>Batrachia</taxon>
        <taxon>Caudata</taxon>
        <taxon>Salamandroidea</taxon>
        <taxon>Salamandridae</taxon>
        <taxon>Pleurodelinae</taxon>
        <taxon>Pleurodeles</taxon>
    </lineage>
</organism>
<dbReference type="EMBL" id="JANPWB010000013">
    <property type="protein sequence ID" value="KAJ1108196.1"/>
    <property type="molecule type" value="Genomic_DNA"/>
</dbReference>
<accession>A0AAV7MWQ9</accession>
<feature type="region of interest" description="Disordered" evidence="1">
    <location>
        <begin position="38"/>
        <end position="73"/>
    </location>
</feature>
<comment type="caution">
    <text evidence="2">The sequence shown here is derived from an EMBL/GenBank/DDBJ whole genome shotgun (WGS) entry which is preliminary data.</text>
</comment>
<dbReference type="Proteomes" id="UP001066276">
    <property type="component" value="Chromosome 9"/>
</dbReference>
<proteinExistence type="predicted"/>
<sequence length="109" mass="11706">MVPMHTWQVVTVPVCFLEASSSVRQENRVERGKRLLGITAGSGSHSGVPGAAREQATPHSAAPAGIGQKQLRGSDRRRLLECLRHDTSCRRDRGSSLVASVESLLDCAT</sequence>
<evidence type="ECO:0000256" key="1">
    <source>
        <dbReference type="SAM" id="MobiDB-lite"/>
    </source>
</evidence>
<evidence type="ECO:0000313" key="3">
    <source>
        <dbReference type="Proteomes" id="UP001066276"/>
    </source>
</evidence>
<dbReference type="AlphaFoldDB" id="A0AAV7MWQ9"/>
<gene>
    <name evidence="2" type="ORF">NDU88_005578</name>
</gene>
<evidence type="ECO:0008006" key="4">
    <source>
        <dbReference type="Google" id="ProtNLM"/>
    </source>
</evidence>
<reference evidence="2" key="1">
    <citation type="journal article" date="2022" name="bioRxiv">
        <title>Sequencing and chromosome-scale assembly of the giantPleurodeles waltlgenome.</title>
        <authorList>
            <person name="Brown T."/>
            <person name="Elewa A."/>
            <person name="Iarovenko S."/>
            <person name="Subramanian E."/>
            <person name="Araus A.J."/>
            <person name="Petzold A."/>
            <person name="Susuki M."/>
            <person name="Suzuki K.-i.T."/>
            <person name="Hayashi T."/>
            <person name="Toyoda A."/>
            <person name="Oliveira C."/>
            <person name="Osipova E."/>
            <person name="Leigh N.D."/>
            <person name="Simon A."/>
            <person name="Yun M.H."/>
        </authorList>
    </citation>
    <scope>NUCLEOTIDE SEQUENCE</scope>
    <source>
        <strain evidence="2">20211129_DDA</strain>
        <tissue evidence="2">Liver</tissue>
    </source>
</reference>
<protein>
    <recommendedName>
        <fullName evidence="4">Secreted protein</fullName>
    </recommendedName>
</protein>
<keyword evidence="3" id="KW-1185">Reference proteome</keyword>
<evidence type="ECO:0000313" key="2">
    <source>
        <dbReference type="EMBL" id="KAJ1108196.1"/>
    </source>
</evidence>
<name>A0AAV7MWQ9_PLEWA</name>